<dbReference type="InterPro" id="IPR027463">
    <property type="entry name" value="AcrB_DN_DC_subdom"/>
</dbReference>
<comment type="caution">
    <text evidence="2">The sequence shown here is derived from an EMBL/GenBank/DDBJ whole genome shotgun (WGS) entry which is preliminary data.</text>
</comment>
<dbReference type="Gene3D" id="3.30.70.1430">
    <property type="entry name" value="Multidrug efflux transporter AcrB pore domain"/>
    <property type="match status" value="2"/>
</dbReference>
<keyword evidence="1" id="KW-1133">Transmembrane helix</keyword>
<feature type="transmembrane region" description="Helical" evidence="1">
    <location>
        <begin position="375"/>
        <end position="395"/>
    </location>
</feature>
<keyword evidence="1" id="KW-0812">Transmembrane</keyword>
<evidence type="ECO:0000313" key="3">
    <source>
        <dbReference type="Proteomes" id="UP000703674"/>
    </source>
</evidence>
<evidence type="ECO:0000256" key="1">
    <source>
        <dbReference type="SAM" id="Phobius"/>
    </source>
</evidence>
<feature type="transmembrane region" description="Helical" evidence="1">
    <location>
        <begin position="452"/>
        <end position="475"/>
    </location>
</feature>
<feature type="transmembrane region" description="Helical" evidence="1">
    <location>
        <begin position="1031"/>
        <end position="1058"/>
    </location>
</feature>
<feature type="transmembrane region" description="Helical" evidence="1">
    <location>
        <begin position="481"/>
        <end position="506"/>
    </location>
</feature>
<accession>A0ABX1CVW1</accession>
<gene>
    <name evidence="2" type="ORF">HC175_05815</name>
</gene>
<dbReference type="PANTHER" id="PTHR32063:SF16">
    <property type="entry name" value="CATION EFFLUX SYSTEM (ACRB_ACRD_ACRF FAMILY)"/>
    <property type="match status" value="1"/>
</dbReference>
<dbReference type="Gene3D" id="3.30.2090.10">
    <property type="entry name" value="Multidrug efflux transporter AcrB TolC docking domain, DN and DC subdomains"/>
    <property type="match status" value="2"/>
</dbReference>
<feature type="transmembrane region" description="Helical" evidence="1">
    <location>
        <begin position="1002"/>
        <end position="1025"/>
    </location>
</feature>
<dbReference type="SUPFAM" id="SSF82714">
    <property type="entry name" value="Multidrug efflux transporter AcrB TolC docking domain, DN and DC subdomains"/>
    <property type="match status" value="2"/>
</dbReference>
<dbReference type="Pfam" id="PF00873">
    <property type="entry name" value="ACR_tran"/>
    <property type="match status" value="1"/>
</dbReference>
<dbReference type="SUPFAM" id="SSF82866">
    <property type="entry name" value="Multidrug efflux transporter AcrB transmembrane domain"/>
    <property type="match status" value="2"/>
</dbReference>
<dbReference type="InterPro" id="IPR001036">
    <property type="entry name" value="Acrflvin-R"/>
</dbReference>
<dbReference type="SUPFAM" id="SSF82693">
    <property type="entry name" value="Multidrug efflux transporter AcrB pore domain, PN1, PN2, PC1 and PC2 subdomains"/>
    <property type="match status" value="3"/>
</dbReference>
<sequence length="1082" mass="120344">MKEGLAGKIAKGFINSKLTVLLMIVFMIVGVYASFLIPREEEPQIDVPMADIFVGYPGASPTEVEQRIIKPLEKMVSNIPGVEYVYSTSMEEQGMLIVQFYVGEDIERSYVKLYNELMKNMDQFPPNVTQPLVKTRAIDDVPVLGLTLWSENYDDYQLRQMANELRHEIEKVEDVSIVNTIGGRDRQLRVVLDKDRMAASGVDMLGVSEKIKASNQQLSSGSFDRNDSEVLVSSGSFLESPQDVENLIVGVNNGQPVYLNQIATVQDGPEISKSYVNFGYGQAIGASEYPGEYPAVTLSVAKRKGADAMKIADVILEKVEHLQTNLIPEDVHLEVTRNYGETASHKVGELLLHLIGAIIAVTLVVMLAMGWRGGLVVFLSVPITFALTLLSYYMLDYTLNRITLFALVFVTGIVVDDSIIIAENMHRHFKMKRLPFKQAALYAINEVGNPTILATFTVIASVLPMAFVSGLMGPYMSPMPIGASIAMILSLFVALTITPYLGFIFLREKEKKGKPVKEAEKGIEDSMIYRVYKRFEEPLIDNSKIRWGFLGLTAILLLGSVALFFTEDVAVKMLPFDNKNEFQVVIDMPEGTTLERTAVVTKEIGQYLSGSEQVVNYQTYIGTSAPITFNGLVRHYDLRGASNTADIQVNLLPKGDRSLQSHDIAKLLRPDIQAIGDKYGANIKLVEVPPGPPVLSTIVAEVYGPDYETQIALADSIQTILHNTEDVVDIDWMVEADQKEYEFEIDKEKAMLNGIAPQQIVYTLNSAMGERAITQLYDEEATQRVGIVLTLDEEEKSSVQDIMQINIASQQGQMIPIADLVTPNEVIRDKSIYRKNQKRVVYVLADMAGELESPVYAILGMEEKLKEIDMPAGYEISDLYMGQPQYEDDYTVKWDGEWQITLEVFRDLGIAFLGVIVIIYILIVGWFQNFKAPIVMMVAIPLSLIGIVLGHWIMGAFFTATSFIGMIALAGIMVRNSVLLIDFVNLRLEDGIPLKQAVIEAGAVRTTPILLTAGTVVIGGFVILFDPIFQGLAISLMGGTIVSTFLTLLVVPLVYYMIERKKYEDREEKPEVVEEKEPVEVE</sequence>
<evidence type="ECO:0000313" key="2">
    <source>
        <dbReference type="EMBL" id="NJW52430.1"/>
    </source>
</evidence>
<dbReference type="Gene3D" id="1.20.1640.10">
    <property type="entry name" value="Multidrug efflux transporter AcrB transmembrane domain"/>
    <property type="match status" value="2"/>
</dbReference>
<feature type="transmembrane region" description="Helical" evidence="1">
    <location>
        <begin position="401"/>
        <end position="422"/>
    </location>
</feature>
<proteinExistence type="predicted"/>
<dbReference type="PRINTS" id="PR00702">
    <property type="entry name" value="ACRIFLAVINRP"/>
</dbReference>
<keyword evidence="1" id="KW-0472">Membrane</keyword>
<feature type="transmembrane region" description="Helical" evidence="1">
    <location>
        <begin position="20"/>
        <end position="37"/>
    </location>
</feature>
<dbReference type="RefSeq" id="WP_168137528.1">
    <property type="nucleotide sequence ID" value="NZ_JAAVJR010000002.1"/>
</dbReference>
<feature type="transmembrane region" description="Helical" evidence="1">
    <location>
        <begin position="934"/>
        <end position="954"/>
    </location>
</feature>
<feature type="transmembrane region" description="Helical" evidence="1">
    <location>
        <begin position="547"/>
        <end position="565"/>
    </location>
</feature>
<dbReference type="Gene3D" id="3.30.70.1320">
    <property type="entry name" value="Multidrug efflux transporter AcrB pore domain like"/>
    <property type="match status" value="1"/>
</dbReference>
<protein>
    <submittedName>
        <fullName evidence="2">Efflux RND transporter permease subunit</fullName>
    </submittedName>
</protein>
<dbReference type="Proteomes" id="UP000703674">
    <property type="component" value="Unassembled WGS sequence"/>
</dbReference>
<feature type="transmembrane region" description="Helical" evidence="1">
    <location>
        <begin position="350"/>
        <end position="368"/>
    </location>
</feature>
<dbReference type="Gene3D" id="3.30.70.1440">
    <property type="entry name" value="Multidrug efflux transporter AcrB pore domain"/>
    <property type="match status" value="1"/>
</dbReference>
<dbReference type="EMBL" id="JAAVJR010000002">
    <property type="protein sequence ID" value="NJW52430.1"/>
    <property type="molecule type" value="Genomic_DNA"/>
</dbReference>
<dbReference type="PANTHER" id="PTHR32063">
    <property type="match status" value="1"/>
</dbReference>
<name>A0ABX1CVW1_9FLAO</name>
<feature type="transmembrane region" description="Helical" evidence="1">
    <location>
        <begin position="960"/>
        <end position="981"/>
    </location>
</feature>
<feature type="transmembrane region" description="Helical" evidence="1">
    <location>
        <begin position="908"/>
        <end position="927"/>
    </location>
</feature>
<organism evidence="2 3">
    <name type="scientific">Salinimicrobium oceani</name>
    <dbReference type="NCBI Taxonomy" id="2722702"/>
    <lineage>
        <taxon>Bacteria</taxon>
        <taxon>Pseudomonadati</taxon>
        <taxon>Bacteroidota</taxon>
        <taxon>Flavobacteriia</taxon>
        <taxon>Flavobacteriales</taxon>
        <taxon>Flavobacteriaceae</taxon>
        <taxon>Salinimicrobium</taxon>
    </lineage>
</organism>
<keyword evidence="3" id="KW-1185">Reference proteome</keyword>
<reference evidence="2 3" key="1">
    <citation type="submission" date="2020-03" db="EMBL/GenBank/DDBJ databases">
        <title>Salinimicrobium sp. nov, isolated from SCS.</title>
        <authorList>
            <person name="Cao W.R."/>
        </authorList>
    </citation>
    <scope>NUCLEOTIDE SEQUENCE [LARGE SCALE GENOMIC DNA]</scope>
    <source>
        <strain evidence="3">J15B91</strain>
    </source>
</reference>